<dbReference type="EMBL" id="CAJMWY010000257">
    <property type="protein sequence ID" value="CAE6424051.1"/>
    <property type="molecule type" value="Genomic_DNA"/>
</dbReference>
<name>A0A8H2XDL5_9AGAM</name>
<dbReference type="SMART" id="SM00066">
    <property type="entry name" value="GAL4"/>
    <property type="match status" value="1"/>
</dbReference>
<dbReference type="Pfam" id="PF11951">
    <property type="entry name" value="Fungal_trans_2"/>
    <property type="match status" value="1"/>
</dbReference>
<accession>A0A8H2XDL5</accession>
<dbReference type="Pfam" id="PF00172">
    <property type="entry name" value="Zn_clus"/>
    <property type="match status" value="1"/>
</dbReference>
<comment type="caution">
    <text evidence="5">The sequence shown here is derived from an EMBL/GenBank/DDBJ whole genome shotgun (WGS) entry which is preliminary data.</text>
</comment>
<dbReference type="InterPro" id="IPR021858">
    <property type="entry name" value="Fun_TF"/>
</dbReference>
<evidence type="ECO:0000313" key="5">
    <source>
        <dbReference type="EMBL" id="CAE6424051.1"/>
    </source>
</evidence>
<evidence type="ECO:0000256" key="3">
    <source>
        <dbReference type="SAM" id="MobiDB-lite"/>
    </source>
</evidence>
<dbReference type="PANTHER" id="PTHR37534">
    <property type="entry name" value="TRANSCRIPTIONAL ACTIVATOR PROTEIN UGA3"/>
    <property type="match status" value="1"/>
</dbReference>
<dbReference type="PROSITE" id="PS00463">
    <property type="entry name" value="ZN2_CY6_FUNGAL_1"/>
    <property type="match status" value="1"/>
</dbReference>
<evidence type="ECO:0000256" key="1">
    <source>
        <dbReference type="ARBA" id="ARBA00004123"/>
    </source>
</evidence>
<sequence>MIPSRSTTGCFACKTKRKKCDETKPHCLRCQRSRVVCPGYVYVQTPSKPGATPRTLPAPRTVASRSRTKAHQEIRSENTNQPGVQLQNQSTPGHDPATTEALYGIPGSSMGEYVAMASEPINMSNRTSLTDSFSFRHSSVDFSSPPWLAVNPVNPDSILTSRSVGATTSMTAGQASLLEALFSLGQPLDRDLPLQATHSSANLLPGPGIPLVSNWLPPHTERHDDVTAHEDNAAENVTSVIGRELALDRTTESNALPFVLQGYITWISRLAFEPSRVTGLAREFVCSQFDDGEQSRWIVVLLANIGSRIGSVEPEEATSKPMLCALQTAAMLIQFYAGPISEGATLRREAASIFRQLCPEPPGAPINLASLLQHPLGCVRQYAQIDILFNLGPDRPLLFRNGVTFSDSQPSNPYVEAPMSQDEGIVQWLHGIPNQILSMLARMNEIKQGRLVPTQEMVASLEQDISELPPYSGSSSDRILTVMRSVVQECWRQAAFVYLYMAVCGDPCDTPRVRQAFKRYRRLLHGTKPGRLPDEFLIANLMLIAPAAQHKHDRKVIIERILGLYTRGRTLRANIKCTCVLEDLWARVDAEGRPAVWSDVAISQKRMVGL</sequence>
<reference evidence="5" key="1">
    <citation type="submission" date="2021-01" db="EMBL/GenBank/DDBJ databases">
        <authorList>
            <person name="Kaushik A."/>
        </authorList>
    </citation>
    <scope>NUCLEOTIDE SEQUENCE</scope>
    <source>
        <strain evidence="5">AG4-RS23</strain>
    </source>
</reference>
<dbReference type="GO" id="GO:0000981">
    <property type="term" value="F:DNA-binding transcription factor activity, RNA polymerase II-specific"/>
    <property type="evidence" value="ECO:0007669"/>
    <property type="project" value="InterPro"/>
</dbReference>
<dbReference type="InterPro" id="IPR036864">
    <property type="entry name" value="Zn2-C6_fun-type_DNA-bd_sf"/>
</dbReference>
<dbReference type="InterPro" id="IPR001138">
    <property type="entry name" value="Zn2Cys6_DnaBD"/>
</dbReference>
<gene>
    <name evidence="5" type="ORF">RDB_LOCUS17489</name>
</gene>
<dbReference type="GO" id="GO:0008270">
    <property type="term" value="F:zinc ion binding"/>
    <property type="evidence" value="ECO:0007669"/>
    <property type="project" value="InterPro"/>
</dbReference>
<organism evidence="5 6">
    <name type="scientific">Rhizoctonia solani</name>
    <dbReference type="NCBI Taxonomy" id="456999"/>
    <lineage>
        <taxon>Eukaryota</taxon>
        <taxon>Fungi</taxon>
        <taxon>Dikarya</taxon>
        <taxon>Basidiomycota</taxon>
        <taxon>Agaricomycotina</taxon>
        <taxon>Agaricomycetes</taxon>
        <taxon>Cantharellales</taxon>
        <taxon>Ceratobasidiaceae</taxon>
        <taxon>Rhizoctonia</taxon>
    </lineage>
</organism>
<proteinExistence type="predicted"/>
<protein>
    <recommendedName>
        <fullName evidence="4">Zn(2)-C6 fungal-type domain-containing protein</fullName>
    </recommendedName>
</protein>
<dbReference type="CDD" id="cd00067">
    <property type="entry name" value="GAL4"/>
    <property type="match status" value="1"/>
</dbReference>
<evidence type="ECO:0000259" key="4">
    <source>
        <dbReference type="PROSITE" id="PS50048"/>
    </source>
</evidence>
<dbReference type="Gene3D" id="4.10.240.10">
    <property type="entry name" value="Zn(2)-C6 fungal-type DNA-binding domain"/>
    <property type="match status" value="1"/>
</dbReference>
<feature type="domain" description="Zn(2)-C6 fungal-type" evidence="4">
    <location>
        <begin position="9"/>
        <end position="37"/>
    </location>
</feature>
<dbReference type="GO" id="GO:0005634">
    <property type="term" value="C:nucleus"/>
    <property type="evidence" value="ECO:0007669"/>
    <property type="project" value="UniProtKB-SubCell"/>
</dbReference>
<dbReference type="PANTHER" id="PTHR37534:SF46">
    <property type="entry name" value="ZN(II)2CYS6 TRANSCRIPTION FACTOR (EUROFUNG)"/>
    <property type="match status" value="1"/>
</dbReference>
<evidence type="ECO:0000256" key="2">
    <source>
        <dbReference type="ARBA" id="ARBA00023242"/>
    </source>
</evidence>
<comment type="subcellular location">
    <subcellularLocation>
        <location evidence="1">Nucleus</location>
    </subcellularLocation>
</comment>
<evidence type="ECO:0000313" key="6">
    <source>
        <dbReference type="Proteomes" id="UP000663861"/>
    </source>
</evidence>
<dbReference type="Proteomes" id="UP000663861">
    <property type="component" value="Unassembled WGS sequence"/>
</dbReference>
<dbReference type="AlphaFoldDB" id="A0A8H2XDL5"/>
<feature type="compositionally biased region" description="Polar residues" evidence="3">
    <location>
        <begin position="77"/>
        <end position="92"/>
    </location>
</feature>
<dbReference type="SUPFAM" id="SSF57701">
    <property type="entry name" value="Zn2/Cys6 DNA-binding domain"/>
    <property type="match status" value="1"/>
</dbReference>
<keyword evidence="2" id="KW-0539">Nucleus</keyword>
<dbReference type="PROSITE" id="PS50048">
    <property type="entry name" value="ZN2_CY6_FUNGAL_2"/>
    <property type="match status" value="1"/>
</dbReference>
<feature type="region of interest" description="Disordered" evidence="3">
    <location>
        <begin position="47"/>
        <end position="95"/>
    </location>
</feature>